<evidence type="ECO:0000256" key="2">
    <source>
        <dbReference type="ARBA" id="ARBA00004922"/>
    </source>
</evidence>
<evidence type="ECO:0000313" key="14">
    <source>
        <dbReference type="EMBL" id="CAH0374107.1"/>
    </source>
</evidence>
<proteinExistence type="inferred from homology"/>
<dbReference type="GO" id="GO:0005975">
    <property type="term" value="P:carbohydrate metabolic process"/>
    <property type="evidence" value="ECO:0007669"/>
    <property type="project" value="InterPro"/>
</dbReference>
<keyword evidence="7" id="KW-1015">Disulfide bond</keyword>
<comment type="catalytic activity">
    <reaction evidence="8">
        <text>N(4)-(alpha-D-Man-(1-&gt;2)-alpha-D-Man-(1-&gt;2)-alpha-D-Man-(1-&gt;3)-[alpha-D-Man-(1-&gt;3)-[alpha-D-Man-(1-&gt;2)-alpha-D-Man-(1-&gt;6)]-alpha-D-Man-(1-&gt;6)]-beta-D-Man-(1-&gt;4)-beta-D-GlcNAc-(1-&gt;4)-beta-D-GlcNAc)-L-asparaginyl-[protein] (N-glucan mannose isomer 8A1,2,3B1,3) + 3 H2O = N(4)-(alpha-D-Man-(1-&gt;3)-[alpha-D-Man-(1-&gt;3)-[alpha-D-Man-(1-&gt;6)]-alpha-D-Man-(1-&gt;6)]-beta-D-Man-(1-&gt;4)-beta-D-GlcNAc-(1-&gt;4)-beta-D-GlcNAc)-L-asparaginyl-[protein] (N-glucan mannose isomer 5A1,2) + 3 beta-D-mannose</text>
        <dbReference type="Rhea" id="RHEA:56028"/>
        <dbReference type="Rhea" id="RHEA-COMP:14358"/>
        <dbReference type="Rhea" id="RHEA-COMP:14367"/>
        <dbReference type="ChEBI" id="CHEBI:15377"/>
        <dbReference type="ChEBI" id="CHEBI:28563"/>
        <dbReference type="ChEBI" id="CHEBI:59087"/>
        <dbReference type="ChEBI" id="CHEBI:60628"/>
        <dbReference type="EC" id="3.2.1.113"/>
    </reaction>
</comment>
<dbReference type="InterPro" id="IPR050749">
    <property type="entry name" value="Glycosyl_Hydrolase_47"/>
</dbReference>
<evidence type="ECO:0000256" key="13">
    <source>
        <dbReference type="SAM" id="SignalP"/>
    </source>
</evidence>
<organism evidence="14 15">
    <name type="scientific">Pelagomonas calceolata</name>
    <dbReference type="NCBI Taxonomy" id="35677"/>
    <lineage>
        <taxon>Eukaryota</taxon>
        <taxon>Sar</taxon>
        <taxon>Stramenopiles</taxon>
        <taxon>Ochrophyta</taxon>
        <taxon>Pelagophyceae</taxon>
        <taxon>Pelagomonadales</taxon>
        <taxon>Pelagomonadaceae</taxon>
        <taxon>Pelagomonas</taxon>
    </lineage>
</organism>
<keyword evidence="12" id="KW-0472">Membrane</keyword>
<accession>A0A8J2WYZ2</accession>
<dbReference type="Pfam" id="PF01532">
    <property type="entry name" value="Glyco_hydro_47"/>
    <property type="match status" value="2"/>
</dbReference>
<comment type="caution">
    <text evidence="14">The sequence shown here is derived from an EMBL/GenBank/DDBJ whole genome shotgun (WGS) entry which is preliminary data.</text>
</comment>
<dbReference type="GO" id="GO:0005783">
    <property type="term" value="C:endoplasmic reticulum"/>
    <property type="evidence" value="ECO:0007669"/>
    <property type="project" value="TreeGrafter"/>
</dbReference>
<feature type="binding site" evidence="10">
    <location>
        <position position="468"/>
    </location>
    <ligand>
        <name>Ca(2+)</name>
        <dbReference type="ChEBI" id="CHEBI:29108"/>
    </ligand>
</feature>
<evidence type="ECO:0000313" key="15">
    <source>
        <dbReference type="Proteomes" id="UP000789595"/>
    </source>
</evidence>
<evidence type="ECO:0000256" key="10">
    <source>
        <dbReference type="PIRSR" id="PIRSR601382-2"/>
    </source>
</evidence>
<evidence type="ECO:0000256" key="7">
    <source>
        <dbReference type="ARBA" id="ARBA00023157"/>
    </source>
</evidence>
<evidence type="ECO:0000256" key="3">
    <source>
        <dbReference type="ARBA" id="ARBA00007658"/>
    </source>
</evidence>
<gene>
    <name evidence="14" type="ORF">PECAL_4P13730</name>
</gene>
<keyword evidence="4 10" id="KW-0479">Metal-binding</keyword>
<evidence type="ECO:0000256" key="5">
    <source>
        <dbReference type="ARBA" id="ARBA00022801"/>
    </source>
</evidence>
<dbReference type="InterPro" id="IPR036026">
    <property type="entry name" value="Seven-hairpin_glycosidases"/>
</dbReference>
<dbReference type="InterPro" id="IPR012341">
    <property type="entry name" value="6hp_glycosidase-like_sf"/>
</dbReference>
<dbReference type="GO" id="GO:0005509">
    <property type="term" value="F:calcium ion binding"/>
    <property type="evidence" value="ECO:0007669"/>
    <property type="project" value="InterPro"/>
</dbReference>
<keyword evidence="5 11" id="KW-0378">Hydrolase</keyword>
<evidence type="ECO:0000256" key="11">
    <source>
        <dbReference type="RuleBase" id="RU361193"/>
    </source>
</evidence>
<dbReference type="PANTHER" id="PTHR11742">
    <property type="entry name" value="MANNOSYL-OLIGOSACCHARIDE ALPHA-1,2-MANNOSIDASE-RELATED"/>
    <property type="match status" value="1"/>
</dbReference>
<evidence type="ECO:0000256" key="6">
    <source>
        <dbReference type="ARBA" id="ARBA00022837"/>
    </source>
</evidence>
<evidence type="ECO:0000256" key="12">
    <source>
        <dbReference type="SAM" id="Phobius"/>
    </source>
</evidence>
<evidence type="ECO:0000256" key="9">
    <source>
        <dbReference type="ARBA" id="ARBA00048605"/>
    </source>
</evidence>
<keyword evidence="13" id="KW-0732">Signal</keyword>
<dbReference type="Proteomes" id="UP000789595">
    <property type="component" value="Unassembled WGS sequence"/>
</dbReference>
<dbReference type="EMBL" id="CAKKNE010000004">
    <property type="protein sequence ID" value="CAH0374107.1"/>
    <property type="molecule type" value="Genomic_DNA"/>
</dbReference>
<feature type="chain" id="PRO_5035265426" description="alpha-1,2-Mannosidase" evidence="13">
    <location>
        <begin position="24"/>
        <end position="524"/>
    </location>
</feature>
<evidence type="ECO:0000256" key="4">
    <source>
        <dbReference type="ARBA" id="ARBA00022723"/>
    </source>
</evidence>
<dbReference type="PRINTS" id="PR00747">
    <property type="entry name" value="GLYHDRLASE47"/>
</dbReference>
<comment type="pathway">
    <text evidence="2">Protein modification; protein glycosylation.</text>
</comment>
<dbReference type="EC" id="3.2.1.-" evidence="11"/>
<name>A0A8J2WYZ2_9STRA</name>
<keyword evidence="11" id="KW-0326">Glycosidase</keyword>
<keyword evidence="6 10" id="KW-0106">Calcium</keyword>
<sequence length="524" mass="59012">MKTTLVTLTLALAIAQGATLAQGEVDWPSRAKAVRGALKDSFRAYEKDASGFDDLAPVSRRGVNWLHSRATLVDALDSLYVVGLREDYERAVTEVLRPTLVGEPPFWQSVSVFEYHIRVVGGLLGAFEVSGDRRLLHAASHAADRVLSVLPRKLGDAYTRTRQRLADPYGRPILWLVARIIDEVQARWPGQHKDCASLAGIGSFGLELRVLARETGDLTYEAAADRIFDQLHEGWAEDGGGGMKRWMKGFYGKDCNFNNRLHARRGLGSGGDSFHEYLLKEQLVGDASEARAAMYDWVEARLMREALPNEHLALFAPGMLALGATTAKRRRSASSTSRERALARARELVDGHGRDWYRTPTGLGADGKGEKSRWYALRPEYVESLFYLYRTTGDDVYRDRGWAVFEALVTHCRVKATGAFAGLKDVRSPKPELDDAMPSFFLAETLKYLYLLFSERDVYPLDEWVFTTEAHLLATEPRCDRAACVGPARPPRWRRLPLDVVVLLLFGCLLWIRVRRRRRKERTV</sequence>
<dbReference type="PANTHER" id="PTHR11742:SF55">
    <property type="entry name" value="ENDOPLASMIC RETICULUM MANNOSYL-OLIGOSACCHARIDE 1,2-ALPHA-MANNOSIDASE"/>
    <property type="match status" value="1"/>
</dbReference>
<dbReference type="OrthoDB" id="8118055at2759"/>
<dbReference type="GO" id="GO:0004571">
    <property type="term" value="F:mannosyl-oligosaccharide 1,2-alpha-mannosidase activity"/>
    <property type="evidence" value="ECO:0007669"/>
    <property type="project" value="UniProtKB-EC"/>
</dbReference>
<comment type="similarity">
    <text evidence="3 11">Belongs to the glycosyl hydrolase 47 family.</text>
</comment>
<protein>
    <recommendedName>
        <fullName evidence="11">alpha-1,2-Mannosidase</fullName>
        <ecNumber evidence="11">3.2.1.-</ecNumber>
    </recommendedName>
</protein>
<feature type="transmembrane region" description="Helical" evidence="12">
    <location>
        <begin position="496"/>
        <end position="514"/>
    </location>
</feature>
<feature type="signal peptide" evidence="13">
    <location>
        <begin position="1"/>
        <end position="23"/>
    </location>
</feature>
<dbReference type="SUPFAM" id="SSF48225">
    <property type="entry name" value="Seven-hairpin glycosidases"/>
    <property type="match status" value="1"/>
</dbReference>
<dbReference type="Gene3D" id="1.50.10.10">
    <property type="match status" value="1"/>
</dbReference>
<comment type="catalytic activity">
    <reaction evidence="9">
        <text>N(4)-(alpha-D-Man-(1-&gt;2)-alpha-D-Man-(1-&gt;2)-alpha-D-Man-(1-&gt;3)-[alpha-D-Man-(1-&gt;2)-alpha-D-Man-(1-&gt;3)-[alpha-D-Man-(1-&gt;2)-alpha-D-Man-(1-&gt;6)]-alpha-D-Man-(1-&gt;6)]-beta-D-Man-(1-&gt;4)-beta-D-GlcNAc-(1-&gt;4)-beta-D-GlcNAc)-L-asparaginyl-[protein] (N-glucan mannose isomer 9A1,2,3B1,2,3) + 4 H2O = N(4)-(alpha-D-Man-(1-&gt;3)-[alpha-D-Man-(1-&gt;3)-[alpha-D-Man-(1-&gt;6)]-alpha-D-Man-(1-&gt;6)]-beta-D-Man-(1-&gt;4)-beta-D-GlcNAc-(1-&gt;4)-beta-D-GlcNAc)-L-asparaginyl-[protein] (N-glucan mannose isomer 5A1,2) + 4 beta-D-mannose</text>
        <dbReference type="Rhea" id="RHEA:56008"/>
        <dbReference type="Rhea" id="RHEA-COMP:14356"/>
        <dbReference type="Rhea" id="RHEA-COMP:14367"/>
        <dbReference type="ChEBI" id="CHEBI:15377"/>
        <dbReference type="ChEBI" id="CHEBI:28563"/>
        <dbReference type="ChEBI" id="CHEBI:59087"/>
        <dbReference type="ChEBI" id="CHEBI:139493"/>
        <dbReference type="EC" id="3.2.1.113"/>
    </reaction>
</comment>
<dbReference type="GO" id="GO:0016020">
    <property type="term" value="C:membrane"/>
    <property type="evidence" value="ECO:0007669"/>
    <property type="project" value="InterPro"/>
</dbReference>
<keyword evidence="15" id="KW-1185">Reference proteome</keyword>
<comment type="cofactor">
    <cofactor evidence="1 10">
        <name>Ca(2+)</name>
        <dbReference type="ChEBI" id="CHEBI:29108"/>
    </cofactor>
</comment>
<reference evidence="14" key="1">
    <citation type="submission" date="2021-11" db="EMBL/GenBank/DDBJ databases">
        <authorList>
            <consortium name="Genoscope - CEA"/>
            <person name="William W."/>
        </authorList>
    </citation>
    <scope>NUCLEOTIDE SEQUENCE</scope>
</reference>
<evidence type="ECO:0000256" key="1">
    <source>
        <dbReference type="ARBA" id="ARBA00001913"/>
    </source>
</evidence>
<evidence type="ECO:0000256" key="8">
    <source>
        <dbReference type="ARBA" id="ARBA00047669"/>
    </source>
</evidence>
<dbReference type="InterPro" id="IPR001382">
    <property type="entry name" value="Glyco_hydro_47"/>
</dbReference>
<keyword evidence="12" id="KW-0812">Transmembrane</keyword>
<keyword evidence="12" id="KW-1133">Transmembrane helix</keyword>
<dbReference type="AlphaFoldDB" id="A0A8J2WYZ2"/>